<dbReference type="PANTHER" id="PTHR42860:SF1">
    <property type="entry name" value="VITAMIN B12-BINDING PROTEIN"/>
    <property type="match status" value="1"/>
</dbReference>
<feature type="domain" description="Fe/B12 periplasmic-binding" evidence="2">
    <location>
        <begin position="82"/>
        <end position="375"/>
    </location>
</feature>
<feature type="region of interest" description="Disordered" evidence="1">
    <location>
        <begin position="1"/>
        <end position="64"/>
    </location>
</feature>
<evidence type="ECO:0000313" key="4">
    <source>
        <dbReference type="Proteomes" id="UP000000933"/>
    </source>
</evidence>
<dbReference type="Proteomes" id="UP000000933">
    <property type="component" value="Chromosome"/>
</dbReference>
<reference evidence="3 4" key="1">
    <citation type="journal article" date="2010" name="ISME J.">
        <title>Fine-scale evolution: genomic, phenotypic and ecological differentiation in two coexisting Salinibacter ruber strains.</title>
        <authorList>
            <person name="Pena A."/>
            <person name="Teeling H."/>
            <person name="Huerta-Cepas J."/>
            <person name="Santos F."/>
            <person name="Yarza P."/>
            <person name="Brito-Echeverria J."/>
            <person name="Lucio M."/>
            <person name="Schmitt-Kopplin P."/>
            <person name="Meseguer I."/>
            <person name="Schenowitz C."/>
            <person name="Dossat C."/>
            <person name="Barbe V."/>
            <person name="Dopazo J."/>
            <person name="Rossello-Mora R."/>
            <person name="Schuler M."/>
            <person name="Glockner F.O."/>
            <person name="Amann R."/>
            <person name="Gabaldon T."/>
            <person name="Anton J."/>
        </authorList>
    </citation>
    <scope>NUCLEOTIDE SEQUENCE [LARGE SCALE GENOMIC DNA]</scope>
    <source>
        <strain evidence="3 4">M8</strain>
    </source>
</reference>
<evidence type="ECO:0000256" key="1">
    <source>
        <dbReference type="SAM" id="MobiDB-lite"/>
    </source>
</evidence>
<sequence>MRVSSQRPAPRGGRAGCAPPAGQHQFRGAPVQGPARAHAGPRRAAGDRHPPPPPADPVDDQGRPEAPVAAHFLAQFPRPAMRIVSLLPAATEWICVFGGEDQLVGRSHECEYPEQVQDVPAVTAPTYASDGDSAAIDDAVQGQLQDGLSLYDVDLERLRALEPDLIVTQDQCEVCAVSLPELEVQLGEWAGKRPEVVSMQPQTLKEVLDEALRLARAMEALDTAMEVIANLETGLRVLRDQIGVDRSTNPQSLPSVACVEWLEPLMVARHWMPDVVEMAGGRPLIGTAGTPTAPIEWDELRAADPDALALMPCGFTIDETRRDLHYLTNRPGWDALSAVEDQRVALLDGNAYFNRPGPRLYRAIEVLASVLHPEALRPEPPIAAWERQWLHASDPTPA</sequence>
<name>D5H9S1_SALRM</name>
<dbReference type="SUPFAM" id="SSF53807">
    <property type="entry name" value="Helical backbone' metal receptor"/>
    <property type="match status" value="1"/>
</dbReference>
<dbReference type="Pfam" id="PF01497">
    <property type="entry name" value="Peripla_BP_2"/>
    <property type="match status" value="1"/>
</dbReference>
<dbReference type="AlphaFoldDB" id="D5H9S1"/>
<dbReference type="InterPro" id="IPR002491">
    <property type="entry name" value="ABC_transptr_periplasmic_BD"/>
</dbReference>
<dbReference type="HOGENOM" id="CLU_038034_9_1_10"/>
<dbReference type="KEGG" id="srm:SRM_01855"/>
<organism evidence="3 4">
    <name type="scientific">Salinibacter ruber (strain M8)</name>
    <dbReference type="NCBI Taxonomy" id="761659"/>
    <lineage>
        <taxon>Bacteria</taxon>
        <taxon>Pseudomonadati</taxon>
        <taxon>Rhodothermota</taxon>
        <taxon>Rhodothermia</taxon>
        <taxon>Rhodothermales</taxon>
        <taxon>Salinibacteraceae</taxon>
        <taxon>Salinibacter</taxon>
    </lineage>
</organism>
<reference evidence="4" key="2">
    <citation type="submission" date="2010-04" db="EMBL/GenBank/DDBJ databases">
        <title>Genome sequence of Salinibacter ruber M8.</title>
        <authorList>
            <consortium name="Genoscope"/>
        </authorList>
    </citation>
    <scope>NUCLEOTIDE SEQUENCE [LARGE SCALE GENOMIC DNA]</scope>
    <source>
        <strain evidence="4">M8</strain>
    </source>
</reference>
<dbReference type="EMBL" id="FP565814">
    <property type="protein sequence ID" value="CBH24776.1"/>
    <property type="molecule type" value="Genomic_DNA"/>
</dbReference>
<dbReference type="PROSITE" id="PS50983">
    <property type="entry name" value="FE_B12_PBP"/>
    <property type="match status" value="1"/>
</dbReference>
<evidence type="ECO:0000259" key="2">
    <source>
        <dbReference type="PROSITE" id="PS50983"/>
    </source>
</evidence>
<evidence type="ECO:0000313" key="3">
    <source>
        <dbReference type="EMBL" id="CBH24776.1"/>
    </source>
</evidence>
<dbReference type="Gene3D" id="3.40.50.1980">
    <property type="entry name" value="Nitrogenase molybdenum iron protein domain"/>
    <property type="match status" value="2"/>
</dbReference>
<protein>
    <submittedName>
        <fullName evidence="3">Iron transport system substrate-binding protein</fullName>
    </submittedName>
</protein>
<proteinExistence type="predicted"/>
<accession>D5H9S1</accession>
<feature type="compositionally biased region" description="Low complexity" evidence="1">
    <location>
        <begin position="7"/>
        <end position="22"/>
    </location>
</feature>
<gene>
    <name evidence="3" type="ordered locus">SRM_01855</name>
</gene>
<dbReference type="PANTHER" id="PTHR42860">
    <property type="entry name" value="VITAMIN B12-BINDING PROTEIN"/>
    <property type="match status" value="1"/>
</dbReference>
<dbReference type="InterPro" id="IPR051030">
    <property type="entry name" value="Vitamin_B12-ABC_binding"/>
</dbReference>